<sequence length="209" mass="22613">MATETNTPTPPMTGGNPSGAGSKHTIPSTAIFVTEKCYLRRYEVSDAEALAEAANDPEIVKYMRSSFPSPYSLADAHAFIAHCHSLPAPALSFGVFTLQGELAGSMSLDSPKGDLIYAGTRELGYFVARKFWGRGITSEAVQELTRWAFAKIPDLLRIEAAVSEPNMASQRVLQKAGFVKEGTRRLATVKNGEQNGEVIFGLIRTDIEA</sequence>
<dbReference type="InterPro" id="IPR000182">
    <property type="entry name" value="GNAT_dom"/>
</dbReference>
<accession>A0A4Z0ZEN8</accession>
<keyword evidence="7" id="KW-1185">Reference proteome</keyword>
<keyword evidence="2" id="KW-0012">Acyltransferase</keyword>
<organism evidence="6 7">
    <name type="scientific">Xylaria hypoxylon</name>
    <dbReference type="NCBI Taxonomy" id="37992"/>
    <lineage>
        <taxon>Eukaryota</taxon>
        <taxon>Fungi</taxon>
        <taxon>Dikarya</taxon>
        <taxon>Ascomycota</taxon>
        <taxon>Pezizomycotina</taxon>
        <taxon>Sordariomycetes</taxon>
        <taxon>Xylariomycetidae</taxon>
        <taxon>Xylariales</taxon>
        <taxon>Xylariaceae</taxon>
        <taxon>Xylaria</taxon>
    </lineage>
</organism>
<dbReference type="Pfam" id="PF13302">
    <property type="entry name" value="Acetyltransf_3"/>
    <property type="match status" value="1"/>
</dbReference>
<name>A0A4Z0ZEN8_9PEZI</name>
<dbReference type="PANTHER" id="PTHR43792">
    <property type="entry name" value="GNAT FAMILY, PUTATIVE (AFU_ORTHOLOGUE AFUA_3G00765)-RELATED-RELATED"/>
    <property type="match status" value="1"/>
</dbReference>
<dbReference type="InterPro" id="IPR051531">
    <property type="entry name" value="N-acetyltransferase"/>
</dbReference>
<evidence type="ECO:0000256" key="4">
    <source>
        <dbReference type="SAM" id="MobiDB-lite"/>
    </source>
</evidence>
<keyword evidence="1" id="KW-0808">Transferase</keyword>
<evidence type="ECO:0000313" key="6">
    <source>
        <dbReference type="EMBL" id="TGJ88166.1"/>
    </source>
</evidence>
<evidence type="ECO:0000256" key="1">
    <source>
        <dbReference type="ARBA" id="ARBA00022679"/>
    </source>
</evidence>
<comment type="similarity">
    <text evidence="3">Belongs to the acetyltransferase family. RimJ subfamily.</text>
</comment>
<evidence type="ECO:0000259" key="5">
    <source>
        <dbReference type="PROSITE" id="PS51186"/>
    </source>
</evidence>
<dbReference type="Proteomes" id="UP000297716">
    <property type="component" value="Unassembled WGS sequence"/>
</dbReference>
<dbReference type="AlphaFoldDB" id="A0A4Z0ZEN8"/>
<dbReference type="GO" id="GO:0016747">
    <property type="term" value="F:acyltransferase activity, transferring groups other than amino-acyl groups"/>
    <property type="evidence" value="ECO:0007669"/>
    <property type="project" value="InterPro"/>
</dbReference>
<evidence type="ECO:0000256" key="3">
    <source>
        <dbReference type="ARBA" id="ARBA00038502"/>
    </source>
</evidence>
<dbReference type="InterPro" id="IPR016181">
    <property type="entry name" value="Acyl_CoA_acyltransferase"/>
</dbReference>
<feature type="region of interest" description="Disordered" evidence="4">
    <location>
        <begin position="1"/>
        <end position="24"/>
    </location>
</feature>
<evidence type="ECO:0000256" key="2">
    <source>
        <dbReference type="ARBA" id="ARBA00023315"/>
    </source>
</evidence>
<dbReference type="SUPFAM" id="SSF55729">
    <property type="entry name" value="Acyl-CoA N-acyltransferases (Nat)"/>
    <property type="match status" value="1"/>
</dbReference>
<protein>
    <recommendedName>
        <fullName evidence="5">N-acetyltransferase domain-containing protein</fullName>
    </recommendedName>
</protein>
<proteinExistence type="inferred from homology"/>
<dbReference type="PANTHER" id="PTHR43792:SF8">
    <property type="entry name" value="[RIBOSOMAL PROTEIN US5]-ALANINE N-ACETYLTRANSFERASE"/>
    <property type="match status" value="1"/>
</dbReference>
<dbReference type="STRING" id="37992.A0A4Z0ZEN8"/>
<gene>
    <name evidence="6" type="ORF">E0Z10_g558</name>
</gene>
<reference evidence="6 7" key="1">
    <citation type="submission" date="2019-03" db="EMBL/GenBank/DDBJ databases">
        <title>Draft genome sequence of Xylaria hypoxylon DSM 108379, a ubiquitous saprotrophic-parasitic fungi on hardwood.</title>
        <authorList>
            <person name="Buettner E."/>
            <person name="Leonhardt S."/>
            <person name="Gebauer A.M."/>
            <person name="Liers C."/>
            <person name="Hofrichter M."/>
            <person name="Kellner H."/>
        </authorList>
    </citation>
    <scope>NUCLEOTIDE SEQUENCE [LARGE SCALE GENOMIC DNA]</scope>
    <source>
        <strain evidence="6 7">DSM 108379</strain>
    </source>
</reference>
<evidence type="ECO:0000313" key="7">
    <source>
        <dbReference type="Proteomes" id="UP000297716"/>
    </source>
</evidence>
<dbReference type="Gene3D" id="3.40.630.30">
    <property type="match status" value="1"/>
</dbReference>
<dbReference type="OrthoDB" id="630895at2759"/>
<comment type="caution">
    <text evidence="6">The sequence shown here is derived from an EMBL/GenBank/DDBJ whole genome shotgun (WGS) entry which is preliminary data.</text>
</comment>
<dbReference type="EMBL" id="SKBN01000005">
    <property type="protein sequence ID" value="TGJ88166.1"/>
    <property type="molecule type" value="Genomic_DNA"/>
</dbReference>
<dbReference type="PROSITE" id="PS51186">
    <property type="entry name" value="GNAT"/>
    <property type="match status" value="1"/>
</dbReference>
<feature type="domain" description="N-acetyltransferase" evidence="5">
    <location>
        <begin position="42"/>
        <end position="205"/>
    </location>
</feature>